<keyword evidence="3" id="KW-1185">Reference proteome</keyword>
<dbReference type="AlphaFoldDB" id="A0A3L6TFZ5"/>
<organism evidence="2 3">
    <name type="scientific">Panicum miliaceum</name>
    <name type="common">Proso millet</name>
    <name type="synonym">Broomcorn millet</name>
    <dbReference type="NCBI Taxonomy" id="4540"/>
    <lineage>
        <taxon>Eukaryota</taxon>
        <taxon>Viridiplantae</taxon>
        <taxon>Streptophyta</taxon>
        <taxon>Embryophyta</taxon>
        <taxon>Tracheophyta</taxon>
        <taxon>Spermatophyta</taxon>
        <taxon>Magnoliopsida</taxon>
        <taxon>Liliopsida</taxon>
        <taxon>Poales</taxon>
        <taxon>Poaceae</taxon>
        <taxon>PACMAD clade</taxon>
        <taxon>Panicoideae</taxon>
        <taxon>Panicodae</taxon>
        <taxon>Paniceae</taxon>
        <taxon>Panicinae</taxon>
        <taxon>Panicum</taxon>
        <taxon>Panicum sect. Panicum</taxon>
    </lineage>
</organism>
<protein>
    <submittedName>
        <fullName evidence="2">Keratin, type I cytoskeletal 9</fullName>
    </submittedName>
</protein>
<sequence>MASYDGDEGTGRRGPSQHRPSGRGSGDLASSAKLVAEAAKLALQDHSLEKVDKGRVAGAAADLLHAASQYGKLEGKPVGGYLGKAEEYLHQYGRKEGGAGGGKHQGEEEGKYGKKPGGGHGGGSGAGHGGRYEEDDYKKKPSGHSGGRYEEEEGYKKTSGHSGGKYGKDEDDKKKKKHGDDESEGGGIGDYLKLAQGFMNKKDGEGESGGGMGDYLKLAEGFLKKR</sequence>
<proteinExistence type="predicted"/>
<dbReference type="GO" id="GO:0010115">
    <property type="term" value="P:regulation of abscisic acid biosynthetic process"/>
    <property type="evidence" value="ECO:0007669"/>
    <property type="project" value="InterPro"/>
</dbReference>
<gene>
    <name evidence="2" type="ORF">C2845_PM01G07050</name>
</gene>
<dbReference type="PANTHER" id="PTHR35098:SF10">
    <property type="entry name" value="NODULIN-RELATED PROTEIN 1"/>
    <property type="match status" value="1"/>
</dbReference>
<dbReference type="STRING" id="4540.A0A3L6TFZ5"/>
<accession>A0A3L6TFZ5</accession>
<feature type="region of interest" description="Disordered" evidence="1">
    <location>
        <begin position="93"/>
        <end position="190"/>
    </location>
</feature>
<feature type="compositionally biased region" description="Gly residues" evidence="1">
    <location>
        <begin position="115"/>
        <end position="129"/>
    </location>
</feature>
<evidence type="ECO:0000313" key="3">
    <source>
        <dbReference type="Proteomes" id="UP000275267"/>
    </source>
</evidence>
<dbReference type="EMBL" id="PQIB02000001">
    <property type="protein sequence ID" value="RLN39150.1"/>
    <property type="molecule type" value="Genomic_DNA"/>
</dbReference>
<name>A0A3L6TFZ5_PANMI</name>
<dbReference type="Proteomes" id="UP000275267">
    <property type="component" value="Unassembled WGS sequence"/>
</dbReference>
<evidence type="ECO:0000313" key="2">
    <source>
        <dbReference type="EMBL" id="RLN39150.1"/>
    </source>
</evidence>
<evidence type="ECO:0000256" key="1">
    <source>
        <dbReference type="SAM" id="MobiDB-lite"/>
    </source>
</evidence>
<reference evidence="3" key="1">
    <citation type="journal article" date="2019" name="Nat. Commun.">
        <title>The genome of broomcorn millet.</title>
        <authorList>
            <person name="Zou C."/>
            <person name="Miki D."/>
            <person name="Li D."/>
            <person name="Tang Q."/>
            <person name="Xiao L."/>
            <person name="Rajput S."/>
            <person name="Deng P."/>
            <person name="Jia W."/>
            <person name="Huang R."/>
            <person name="Zhang M."/>
            <person name="Sun Y."/>
            <person name="Hu J."/>
            <person name="Fu X."/>
            <person name="Schnable P.S."/>
            <person name="Li F."/>
            <person name="Zhang H."/>
            <person name="Feng B."/>
            <person name="Zhu X."/>
            <person name="Liu R."/>
            <person name="Schnable J.C."/>
            <person name="Zhu J.-K."/>
            <person name="Zhang H."/>
        </authorList>
    </citation>
    <scope>NUCLEOTIDE SEQUENCE [LARGE SCALE GENOMIC DNA]</scope>
</reference>
<feature type="region of interest" description="Disordered" evidence="1">
    <location>
        <begin position="1"/>
        <end position="31"/>
    </location>
</feature>
<comment type="caution">
    <text evidence="2">The sequence shown here is derived from an EMBL/GenBank/DDBJ whole genome shotgun (WGS) entry which is preliminary data.</text>
</comment>
<feature type="compositionally biased region" description="Basic and acidic residues" evidence="1">
    <location>
        <begin position="130"/>
        <end position="139"/>
    </location>
</feature>
<dbReference type="InterPro" id="IPR040294">
    <property type="entry name" value="Nodulin-rel_1/2"/>
</dbReference>
<dbReference type="GO" id="GO:0009408">
    <property type="term" value="P:response to heat"/>
    <property type="evidence" value="ECO:0007669"/>
    <property type="project" value="InterPro"/>
</dbReference>
<dbReference type="PANTHER" id="PTHR35098">
    <property type="entry name" value="EXPRESSED PROTEIN"/>
    <property type="match status" value="1"/>
</dbReference>